<dbReference type="PROSITE" id="PS50110">
    <property type="entry name" value="RESPONSE_REGULATORY"/>
    <property type="match status" value="1"/>
</dbReference>
<reference evidence="5 6" key="1">
    <citation type="submission" date="2014-07" db="EMBL/GenBank/DDBJ databases">
        <title>Expanding our view of genomic diversity in Candidatus Accumulibacter clades.</title>
        <authorList>
            <person name="Skennerton C.T."/>
            <person name="Barr J.J."/>
            <person name="Slater F.R."/>
            <person name="Bond P.L."/>
            <person name="Tyson G.W."/>
        </authorList>
    </citation>
    <scope>NUCLEOTIDE SEQUENCE [LARGE SCALE GENOMIC DNA]</scope>
    <source>
        <strain evidence="6">SK-01</strain>
    </source>
</reference>
<dbReference type="SUPFAM" id="SSF55874">
    <property type="entry name" value="ATPase domain of HSP90 chaperone/DNA topoisomerase II/histidine kinase"/>
    <property type="match status" value="1"/>
</dbReference>
<accession>A0A084Y518</accession>
<keyword evidence="2" id="KW-0175">Coiled coil</keyword>
<proteinExistence type="predicted"/>
<evidence type="ECO:0000313" key="6">
    <source>
        <dbReference type="Proteomes" id="UP000019812"/>
    </source>
</evidence>
<dbReference type="InterPro" id="IPR036890">
    <property type="entry name" value="HATPase_C_sf"/>
</dbReference>
<evidence type="ECO:0000259" key="4">
    <source>
        <dbReference type="PROSITE" id="PS50110"/>
    </source>
</evidence>
<feature type="coiled-coil region" evidence="2">
    <location>
        <begin position="124"/>
        <end position="171"/>
    </location>
</feature>
<dbReference type="GO" id="GO:0000160">
    <property type="term" value="P:phosphorelay signal transduction system"/>
    <property type="evidence" value="ECO:0007669"/>
    <property type="project" value="InterPro"/>
</dbReference>
<dbReference type="PROSITE" id="PS50109">
    <property type="entry name" value="HIS_KIN"/>
    <property type="match status" value="1"/>
</dbReference>
<dbReference type="Gene3D" id="3.30.565.10">
    <property type="entry name" value="Histidine kinase-like ATPase, C-terminal domain"/>
    <property type="match status" value="1"/>
</dbReference>
<comment type="caution">
    <text evidence="5">The sequence shown here is derived from an EMBL/GenBank/DDBJ whole genome shotgun (WGS) entry which is preliminary data.</text>
</comment>
<dbReference type="InterPro" id="IPR003594">
    <property type="entry name" value="HATPase_dom"/>
</dbReference>
<feature type="modified residue" description="4-aspartylphosphate" evidence="1">
    <location>
        <position position="57"/>
    </location>
</feature>
<evidence type="ECO:0000256" key="1">
    <source>
        <dbReference type="PROSITE-ProRule" id="PRU00169"/>
    </source>
</evidence>
<dbReference type="InterPro" id="IPR011006">
    <property type="entry name" value="CheY-like_superfamily"/>
</dbReference>
<dbReference type="PANTHER" id="PTHR43065">
    <property type="entry name" value="SENSOR HISTIDINE KINASE"/>
    <property type="match status" value="1"/>
</dbReference>
<dbReference type="STRING" id="1457154.CAPSK01_000525"/>
<evidence type="ECO:0000259" key="3">
    <source>
        <dbReference type="PROSITE" id="PS50109"/>
    </source>
</evidence>
<dbReference type="Pfam" id="PF07568">
    <property type="entry name" value="HisKA_2"/>
    <property type="match status" value="1"/>
</dbReference>
<sequence>MSDPSNYEILVVDDTPANLKLLSALLVEQGYRVRAASNGVVALRSVAFKAPDLILLDVRMPGMDGYEVCRQIKADPQQRMIPVIFLSALNETADKLKGFAAGGVDFVTKPVDPAEVLARVRTHLELLRLQRRQERIQIELAERVEERTEELKRTATELASALREKETLLKEIYHRVKNNLQVVSSLLTMQGARASDEARALLTESAARVRSIALVHEQLYRSATLSSIRYPAYVRQLVDHLMQTYDPLSHRVPIKVEIDDLNIGVGTAVPLGLVITELISNAYKHAFPGLATGEIRVSLRRLPKGLLRLVVQDSGCGLPPEPAASSSLGLNLVRMLADQLDGRLEVSSPGGACFTLTFTPEAQEVTFITPDEKSDARQAQASPP</sequence>
<dbReference type="PANTHER" id="PTHR43065:SF23">
    <property type="entry name" value="SENSOR HISTIDINE KINASE PDTAS"/>
    <property type="match status" value="1"/>
</dbReference>
<dbReference type="AlphaFoldDB" id="A0A084Y518"/>
<feature type="domain" description="Histidine kinase" evidence="3">
    <location>
        <begin position="171"/>
        <end position="362"/>
    </location>
</feature>
<dbReference type="RefSeq" id="WP_273702928.1">
    <property type="nucleotide sequence ID" value="NZ_JDSS02000007.1"/>
</dbReference>
<dbReference type="InterPro" id="IPR001789">
    <property type="entry name" value="Sig_transdc_resp-reg_receiver"/>
</dbReference>
<dbReference type="SMART" id="SM00387">
    <property type="entry name" value="HATPase_c"/>
    <property type="match status" value="1"/>
</dbReference>
<dbReference type="Gene3D" id="3.40.50.2300">
    <property type="match status" value="1"/>
</dbReference>
<dbReference type="Pfam" id="PF02518">
    <property type="entry name" value="HATPase_c"/>
    <property type="match status" value="1"/>
</dbReference>
<organism evidence="5 6">
    <name type="scientific">Candidatus Accumulibacter vicinus</name>
    <dbReference type="NCBI Taxonomy" id="2954382"/>
    <lineage>
        <taxon>Bacteria</taxon>
        <taxon>Pseudomonadati</taxon>
        <taxon>Pseudomonadota</taxon>
        <taxon>Betaproteobacteria</taxon>
        <taxon>Candidatus Accumulibacter</taxon>
    </lineage>
</organism>
<dbReference type="EMBL" id="JDSS02000007">
    <property type="protein sequence ID" value="KFB69812.1"/>
    <property type="molecule type" value="Genomic_DNA"/>
</dbReference>
<dbReference type="Gene3D" id="3.30.450.20">
    <property type="entry name" value="PAS domain"/>
    <property type="match status" value="1"/>
</dbReference>
<dbReference type="SMART" id="SM00448">
    <property type="entry name" value="REC"/>
    <property type="match status" value="1"/>
</dbReference>
<dbReference type="InterPro" id="IPR005467">
    <property type="entry name" value="His_kinase_dom"/>
</dbReference>
<dbReference type="Proteomes" id="UP000019812">
    <property type="component" value="Unassembled WGS sequence"/>
</dbReference>
<dbReference type="InterPro" id="IPR011495">
    <property type="entry name" value="Sig_transdc_His_kin_sub2_dim/P"/>
</dbReference>
<evidence type="ECO:0000256" key="2">
    <source>
        <dbReference type="SAM" id="Coils"/>
    </source>
</evidence>
<dbReference type="SUPFAM" id="SSF52172">
    <property type="entry name" value="CheY-like"/>
    <property type="match status" value="1"/>
</dbReference>
<keyword evidence="1" id="KW-0597">Phosphoprotein</keyword>
<dbReference type="CDD" id="cd19920">
    <property type="entry name" value="REC_PA4781-like"/>
    <property type="match status" value="1"/>
</dbReference>
<name>A0A084Y518_9PROT</name>
<feature type="domain" description="Response regulatory" evidence="4">
    <location>
        <begin position="8"/>
        <end position="124"/>
    </location>
</feature>
<evidence type="ECO:0000313" key="5">
    <source>
        <dbReference type="EMBL" id="KFB69812.1"/>
    </source>
</evidence>
<dbReference type="Pfam" id="PF00072">
    <property type="entry name" value="Response_reg"/>
    <property type="match status" value="1"/>
</dbReference>
<protein>
    <submittedName>
        <fullName evidence="5">Stalked cell differentiation-controlling protein</fullName>
    </submittedName>
</protein>
<gene>
    <name evidence="5" type="primary">pleD_2</name>
    <name evidence="5" type="ORF">CAPSK01_000525</name>
</gene>